<comment type="caution">
    <text evidence="7">The sequence shown here is derived from an EMBL/GenBank/DDBJ whole genome shotgun (WGS) entry which is preliminary data.</text>
</comment>
<dbReference type="Gene3D" id="3.30.200.20">
    <property type="entry name" value="Phosphorylase Kinase, domain 1"/>
    <property type="match status" value="1"/>
</dbReference>
<dbReference type="InterPro" id="IPR008271">
    <property type="entry name" value="Ser/Thr_kinase_AS"/>
</dbReference>
<dbReference type="CDD" id="cd14014">
    <property type="entry name" value="STKc_PknB_like"/>
    <property type="match status" value="1"/>
</dbReference>
<organism evidence="7 8">
    <name type="scientific">Nonomuraea mangrovi</name>
    <dbReference type="NCBI Taxonomy" id="2316207"/>
    <lineage>
        <taxon>Bacteria</taxon>
        <taxon>Bacillati</taxon>
        <taxon>Actinomycetota</taxon>
        <taxon>Actinomycetes</taxon>
        <taxon>Streptosporangiales</taxon>
        <taxon>Streptosporangiaceae</taxon>
        <taxon>Nonomuraea</taxon>
    </lineage>
</organism>
<keyword evidence="2" id="KW-0547">Nucleotide-binding</keyword>
<dbReference type="Pfam" id="PF00069">
    <property type="entry name" value="Pkinase"/>
    <property type="match status" value="1"/>
</dbReference>
<dbReference type="PROSITE" id="PS50011">
    <property type="entry name" value="PROTEIN_KINASE_DOM"/>
    <property type="match status" value="1"/>
</dbReference>
<dbReference type="InterPro" id="IPR011009">
    <property type="entry name" value="Kinase-like_dom_sf"/>
</dbReference>
<reference evidence="8" key="1">
    <citation type="journal article" date="2019" name="Int. J. Syst. Evol. Microbiol.">
        <title>The Global Catalogue of Microorganisms (GCM) 10K type strain sequencing project: providing services to taxonomists for standard genome sequencing and annotation.</title>
        <authorList>
            <consortium name="The Broad Institute Genomics Platform"/>
            <consortium name="The Broad Institute Genome Sequencing Center for Infectious Disease"/>
            <person name="Wu L."/>
            <person name="Ma J."/>
        </authorList>
    </citation>
    <scope>NUCLEOTIDE SEQUENCE [LARGE SCALE GENOMIC DNA]</scope>
    <source>
        <strain evidence="8">ICMP 6774ER</strain>
    </source>
</reference>
<proteinExistence type="predicted"/>
<evidence type="ECO:0000259" key="6">
    <source>
        <dbReference type="PROSITE" id="PS50011"/>
    </source>
</evidence>
<dbReference type="PANTHER" id="PTHR43289:SF34">
    <property type="entry name" value="SERINE_THREONINE-PROTEIN KINASE YBDM-RELATED"/>
    <property type="match status" value="1"/>
</dbReference>
<name>A0ABW4TDS6_9ACTN</name>
<evidence type="ECO:0000256" key="2">
    <source>
        <dbReference type="ARBA" id="ARBA00022741"/>
    </source>
</evidence>
<feature type="domain" description="Protein kinase" evidence="6">
    <location>
        <begin position="17"/>
        <end position="267"/>
    </location>
</feature>
<gene>
    <name evidence="7" type="ORF">ACFSKW_49450</name>
</gene>
<dbReference type="PANTHER" id="PTHR43289">
    <property type="entry name" value="MITOGEN-ACTIVATED PROTEIN KINASE KINASE KINASE 20-RELATED"/>
    <property type="match status" value="1"/>
</dbReference>
<dbReference type="Gene3D" id="1.10.510.10">
    <property type="entry name" value="Transferase(Phosphotransferase) domain 1"/>
    <property type="match status" value="1"/>
</dbReference>
<protein>
    <submittedName>
        <fullName evidence="7">Serine/threonine-protein kinase</fullName>
        <ecNumber evidence="7">2.7.11.1</ecNumber>
    </submittedName>
</protein>
<dbReference type="EMBL" id="JBHUFV010000083">
    <property type="protein sequence ID" value="MFD1939517.1"/>
    <property type="molecule type" value="Genomic_DNA"/>
</dbReference>
<evidence type="ECO:0000256" key="3">
    <source>
        <dbReference type="ARBA" id="ARBA00022777"/>
    </source>
</evidence>
<keyword evidence="1 7" id="KW-0808">Transferase</keyword>
<accession>A0ABW4TDS6</accession>
<keyword evidence="3 7" id="KW-0418">Kinase</keyword>
<dbReference type="Proteomes" id="UP001597368">
    <property type="component" value="Unassembled WGS sequence"/>
</dbReference>
<dbReference type="SUPFAM" id="SSF56112">
    <property type="entry name" value="Protein kinase-like (PK-like)"/>
    <property type="match status" value="1"/>
</dbReference>
<evidence type="ECO:0000256" key="4">
    <source>
        <dbReference type="ARBA" id="ARBA00022840"/>
    </source>
</evidence>
<evidence type="ECO:0000313" key="7">
    <source>
        <dbReference type="EMBL" id="MFD1939517.1"/>
    </source>
</evidence>
<feature type="compositionally biased region" description="Low complexity" evidence="5">
    <location>
        <begin position="302"/>
        <end position="313"/>
    </location>
</feature>
<sequence>MPSSPLQPGDPHALQGYRIMARLGEGGQGVVYEAVSSGGERVAVKWLHARSHSTERRLLSEIESIRRVAPFCTARVLDAGVADGRPYVVSELVEGVSLHALVMREGPRSSGSLDRLAVGTMTALAAIHRAGVVHRDFKPQNVLLDREGPRVIDFGIARLLDSTSTVGARPVGTPAYLAPEQIGGEPAGTPVDLFAWGLTMSFASSGRAAFAADSYPAVLGRILYGTPDLGELSGPLRELVVACLARSPEERPTAEEALAVLLEGPARPEDGERRQRAAVSGEDRTRERAAPGRDRAPGSGPGAETEVEAGAEASVRGHGRAGTLVSGEHPAGPRRLSRLWWIAAAAALSAAAALVVASPWRSEPPALAGEWSGAAHHPSSKVTFPIRLSLPDDAGKGTMRWGEGLHCQGVLTRIDTATYDLSQVRGEGCHPGRVVLAAEGASGYTFQVIRAGEDTPRYSGSIQK</sequence>
<feature type="region of interest" description="Disordered" evidence="5">
    <location>
        <begin position="262"/>
        <end position="330"/>
    </location>
</feature>
<evidence type="ECO:0000256" key="5">
    <source>
        <dbReference type="SAM" id="MobiDB-lite"/>
    </source>
</evidence>
<dbReference type="GO" id="GO:0004674">
    <property type="term" value="F:protein serine/threonine kinase activity"/>
    <property type="evidence" value="ECO:0007669"/>
    <property type="project" value="UniProtKB-EC"/>
</dbReference>
<dbReference type="InterPro" id="IPR000719">
    <property type="entry name" value="Prot_kinase_dom"/>
</dbReference>
<keyword evidence="4" id="KW-0067">ATP-binding</keyword>
<dbReference type="EC" id="2.7.11.1" evidence="7"/>
<feature type="compositionally biased region" description="Basic and acidic residues" evidence="5">
    <location>
        <begin position="266"/>
        <end position="296"/>
    </location>
</feature>
<keyword evidence="8" id="KW-1185">Reference proteome</keyword>
<evidence type="ECO:0000256" key="1">
    <source>
        <dbReference type="ARBA" id="ARBA00022679"/>
    </source>
</evidence>
<dbReference type="PROSITE" id="PS00108">
    <property type="entry name" value="PROTEIN_KINASE_ST"/>
    <property type="match status" value="1"/>
</dbReference>
<evidence type="ECO:0000313" key="8">
    <source>
        <dbReference type="Proteomes" id="UP001597368"/>
    </source>
</evidence>
<dbReference type="RefSeq" id="WP_379581862.1">
    <property type="nucleotide sequence ID" value="NZ_JBHUFV010000083.1"/>
</dbReference>